<name>A0A6F8T5D8_9GAMM</name>
<dbReference type="PANTHER" id="PTHR21451">
    <property type="entry name" value="HISTONE H3 METHYLTRANSFERASE"/>
    <property type="match status" value="1"/>
</dbReference>
<dbReference type="EMBL" id="AP022839">
    <property type="protein sequence ID" value="BCA95671.1"/>
    <property type="molecule type" value="Genomic_DNA"/>
</dbReference>
<keyword evidence="3" id="KW-0156">Chromatin regulator</keyword>
<sequence length="207" mass="23712">MLFHQVSTTGLSINDIDSLCQQYLAILYHDVQRRNDLVINNICETYGEILYPSVDKILSVIQPSDSDVFVDYGSGLGKMVIQFFLKSRVKEAYGIEISPDLYQHSFNAAQRLRHELPGFYQCGRKLTFFLGDFLEVHLETATIAMVTSTCFTQSLLNQLGKIIEHTPSIHTVLSLRPISILERLTFKKTIRLECSWDTELCYVYSDK</sequence>
<dbReference type="AlphaFoldDB" id="A0A6F8T5D8"/>
<dbReference type="PROSITE" id="PS51569">
    <property type="entry name" value="DOT1"/>
    <property type="match status" value="1"/>
</dbReference>
<dbReference type="SUPFAM" id="SSF53335">
    <property type="entry name" value="S-adenosyl-L-methionine-dependent methyltransferases"/>
    <property type="match status" value="1"/>
</dbReference>
<proteinExistence type="predicted"/>
<dbReference type="RefSeq" id="WP_173237212.1">
    <property type="nucleotide sequence ID" value="NZ_AP022839.1"/>
</dbReference>
<evidence type="ECO:0000256" key="3">
    <source>
        <dbReference type="ARBA" id="ARBA00022853"/>
    </source>
</evidence>
<dbReference type="Pfam" id="PF08123">
    <property type="entry name" value="DOT1"/>
    <property type="match status" value="1"/>
</dbReference>
<evidence type="ECO:0000313" key="8">
    <source>
        <dbReference type="Proteomes" id="UP000502894"/>
    </source>
</evidence>
<evidence type="ECO:0000256" key="5">
    <source>
        <dbReference type="ARBA" id="ARBA00047770"/>
    </source>
</evidence>
<dbReference type="InterPro" id="IPR030445">
    <property type="entry name" value="H3-K79_meTrfase"/>
</dbReference>
<dbReference type="Gene3D" id="3.40.50.150">
    <property type="entry name" value="Vaccinia Virus protein VP39"/>
    <property type="match status" value="1"/>
</dbReference>
<dbReference type="InterPro" id="IPR029063">
    <property type="entry name" value="SAM-dependent_MTases_sf"/>
</dbReference>
<keyword evidence="8" id="KW-1185">Reference proteome</keyword>
<evidence type="ECO:0000256" key="2">
    <source>
        <dbReference type="ARBA" id="ARBA00020987"/>
    </source>
</evidence>
<reference evidence="7" key="1">
    <citation type="journal article" date="2020" name="Microbiol. Resour. Announc.">
        <title>Complete Genome Sequence of Novel Psychrotolerant Legionella Strain TUM19329, Isolated from Antarctic Lake Sediment.</title>
        <authorList>
            <person name="Shimada S."/>
            <person name="Nakai R."/>
            <person name="Aoki K."/>
            <person name="Shimoeda N."/>
            <person name="Ohno G."/>
            <person name="Miyazaki Y."/>
            <person name="Kudoh S."/>
            <person name="Imura S."/>
            <person name="Watanabe K."/>
            <person name="Ishii Y."/>
            <person name="Tateda K."/>
        </authorList>
    </citation>
    <scope>NUCLEOTIDE SEQUENCE [LARGE SCALE GENOMIC DNA]</scope>
    <source>
        <strain evidence="7">TUM19329</strain>
    </source>
</reference>
<protein>
    <recommendedName>
        <fullName evidence="2">Histone-lysine N-methyltransferase, H3 lysine-79 specific</fullName>
        <ecNumber evidence="1">2.1.1.360</ecNumber>
    </recommendedName>
    <alternativeName>
        <fullName evidence="4">Histone H3-K79 methyltransferase</fullName>
    </alternativeName>
</protein>
<evidence type="ECO:0000256" key="1">
    <source>
        <dbReference type="ARBA" id="ARBA00012190"/>
    </source>
</evidence>
<gene>
    <name evidence="7" type="ORF">TUM19329_20320</name>
</gene>
<evidence type="ECO:0000259" key="6">
    <source>
        <dbReference type="PROSITE" id="PS51569"/>
    </source>
</evidence>
<comment type="catalytic activity">
    <reaction evidence="5">
        <text>L-lysyl(79)-[histone H3] + 3 S-adenosyl-L-methionine = N(6),N(6),N(6)-trimethyl-L-lysyl(79)-[histone H3] + 3 S-adenosyl-L-homocysteine + 3 H(+)</text>
        <dbReference type="Rhea" id="RHEA:60328"/>
        <dbReference type="Rhea" id="RHEA-COMP:15549"/>
        <dbReference type="Rhea" id="RHEA-COMP:15552"/>
        <dbReference type="ChEBI" id="CHEBI:15378"/>
        <dbReference type="ChEBI" id="CHEBI:29969"/>
        <dbReference type="ChEBI" id="CHEBI:57856"/>
        <dbReference type="ChEBI" id="CHEBI:59789"/>
        <dbReference type="ChEBI" id="CHEBI:61961"/>
        <dbReference type="EC" id="2.1.1.360"/>
    </reaction>
</comment>
<feature type="domain" description="DOT1" evidence="6">
    <location>
        <begin position="1"/>
        <end position="207"/>
    </location>
</feature>
<dbReference type="PANTHER" id="PTHR21451:SF19">
    <property type="entry name" value="ACTIVATED IN BLOCKED UNFOLDED PROTEIN RESPONSE"/>
    <property type="match status" value="1"/>
</dbReference>
<dbReference type="InterPro" id="IPR025789">
    <property type="entry name" value="DOT1_dom"/>
</dbReference>
<accession>A0A6F8T5D8</accession>
<dbReference type="KEGG" id="lant:TUM19329_20320"/>
<evidence type="ECO:0000313" key="7">
    <source>
        <dbReference type="EMBL" id="BCA95671.1"/>
    </source>
</evidence>
<organism evidence="7 8">
    <name type="scientific">Legionella antarctica</name>
    <dbReference type="NCBI Taxonomy" id="2708020"/>
    <lineage>
        <taxon>Bacteria</taxon>
        <taxon>Pseudomonadati</taxon>
        <taxon>Pseudomonadota</taxon>
        <taxon>Gammaproteobacteria</taxon>
        <taxon>Legionellales</taxon>
        <taxon>Legionellaceae</taxon>
        <taxon>Legionella</taxon>
    </lineage>
</organism>
<dbReference type="GO" id="GO:0051726">
    <property type="term" value="P:regulation of cell cycle"/>
    <property type="evidence" value="ECO:0007669"/>
    <property type="project" value="InterPro"/>
</dbReference>
<dbReference type="GO" id="GO:0140956">
    <property type="term" value="F:histone H3K79 trimethyltransferase activity"/>
    <property type="evidence" value="ECO:0007669"/>
    <property type="project" value="UniProtKB-EC"/>
</dbReference>
<dbReference type="Proteomes" id="UP000502894">
    <property type="component" value="Chromosome"/>
</dbReference>
<dbReference type="EC" id="2.1.1.360" evidence="1"/>
<evidence type="ECO:0000256" key="4">
    <source>
        <dbReference type="ARBA" id="ARBA00029821"/>
    </source>
</evidence>